<dbReference type="Proteomes" id="UP000652761">
    <property type="component" value="Unassembled WGS sequence"/>
</dbReference>
<evidence type="ECO:0000313" key="2">
    <source>
        <dbReference type="Proteomes" id="UP000652761"/>
    </source>
</evidence>
<gene>
    <name evidence="1" type="ORF">Taro_039523</name>
</gene>
<sequence length="112" mass="12704">MAEKLLTTEAIALTEKKMHMSLDDIIKMSKKNTFGGKRPPRLSNKSRGFQNIVASQKNSKVKKFMDSRSSIRQGVLAKRRTNFQANQFPLTIEVARKAAVTPIPNRVINYKL</sequence>
<evidence type="ECO:0000313" key="1">
    <source>
        <dbReference type="EMBL" id="MQM06693.1"/>
    </source>
</evidence>
<feature type="non-terminal residue" evidence="1">
    <location>
        <position position="1"/>
    </location>
</feature>
<keyword evidence="2" id="KW-1185">Reference proteome</keyword>
<proteinExistence type="predicted"/>
<dbReference type="PANTHER" id="PTHR36048:SF1">
    <property type="entry name" value="RIBOSOME MATURATION FACTOR"/>
    <property type="match status" value="1"/>
</dbReference>
<protein>
    <submittedName>
        <fullName evidence="1">Uncharacterized protein</fullName>
    </submittedName>
</protein>
<reference evidence="1" key="1">
    <citation type="submission" date="2017-07" db="EMBL/GenBank/DDBJ databases">
        <title>Taro Niue Genome Assembly and Annotation.</title>
        <authorList>
            <person name="Atibalentja N."/>
            <person name="Keating K."/>
            <person name="Fields C.J."/>
        </authorList>
    </citation>
    <scope>NUCLEOTIDE SEQUENCE</scope>
    <source>
        <strain evidence="1">Niue_2</strain>
        <tissue evidence="1">Leaf</tissue>
    </source>
</reference>
<comment type="caution">
    <text evidence="1">The sequence shown here is derived from an EMBL/GenBank/DDBJ whole genome shotgun (WGS) entry which is preliminary data.</text>
</comment>
<dbReference type="OrthoDB" id="1902342at2759"/>
<dbReference type="PANTHER" id="PTHR36048">
    <property type="entry name" value="RIBOSOME MATURATION FACTOR"/>
    <property type="match status" value="1"/>
</dbReference>
<dbReference type="EMBL" id="NMUH01003691">
    <property type="protein sequence ID" value="MQM06693.1"/>
    <property type="molecule type" value="Genomic_DNA"/>
</dbReference>
<accession>A0A843W6L7</accession>
<name>A0A843W6L7_COLES</name>
<dbReference type="AlphaFoldDB" id="A0A843W6L7"/>
<organism evidence="1 2">
    <name type="scientific">Colocasia esculenta</name>
    <name type="common">Wild taro</name>
    <name type="synonym">Arum esculentum</name>
    <dbReference type="NCBI Taxonomy" id="4460"/>
    <lineage>
        <taxon>Eukaryota</taxon>
        <taxon>Viridiplantae</taxon>
        <taxon>Streptophyta</taxon>
        <taxon>Embryophyta</taxon>
        <taxon>Tracheophyta</taxon>
        <taxon>Spermatophyta</taxon>
        <taxon>Magnoliopsida</taxon>
        <taxon>Liliopsida</taxon>
        <taxon>Araceae</taxon>
        <taxon>Aroideae</taxon>
        <taxon>Colocasieae</taxon>
        <taxon>Colocasia</taxon>
    </lineage>
</organism>